<feature type="signal peptide" evidence="1">
    <location>
        <begin position="1"/>
        <end position="20"/>
    </location>
</feature>
<organism evidence="3 4">
    <name type="scientific">Adhaeribacter terrigena</name>
    <dbReference type="NCBI Taxonomy" id="2793070"/>
    <lineage>
        <taxon>Bacteria</taxon>
        <taxon>Pseudomonadati</taxon>
        <taxon>Bacteroidota</taxon>
        <taxon>Cytophagia</taxon>
        <taxon>Cytophagales</taxon>
        <taxon>Hymenobacteraceae</taxon>
        <taxon>Adhaeribacter</taxon>
    </lineage>
</organism>
<dbReference type="PANTHER" id="PTHR42754:SF1">
    <property type="entry name" value="LIPOPROTEIN"/>
    <property type="match status" value="1"/>
</dbReference>
<dbReference type="Pfam" id="PF18962">
    <property type="entry name" value="Por_Secre_tail"/>
    <property type="match status" value="1"/>
</dbReference>
<dbReference type="Proteomes" id="UP000644147">
    <property type="component" value="Unassembled WGS sequence"/>
</dbReference>
<dbReference type="RefSeq" id="WP_200503990.1">
    <property type="nucleotide sequence ID" value="NZ_JAEHFX010000001.1"/>
</dbReference>
<dbReference type="EMBL" id="JAEHFX010000001">
    <property type="protein sequence ID" value="MBK0401352.1"/>
    <property type="molecule type" value="Genomic_DNA"/>
</dbReference>
<keyword evidence="4" id="KW-1185">Reference proteome</keyword>
<dbReference type="InterPro" id="IPR011047">
    <property type="entry name" value="Quinoprotein_ADH-like_sf"/>
</dbReference>
<evidence type="ECO:0000313" key="4">
    <source>
        <dbReference type="Proteomes" id="UP000644147"/>
    </source>
</evidence>
<evidence type="ECO:0000259" key="2">
    <source>
        <dbReference type="Pfam" id="PF18962"/>
    </source>
</evidence>
<name>A0ABS1BW76_9BACT</name>
<feature type="chain" id="PRO_5046266153" evidence="1">
    <location>
        <begin position="21"/>
        <end position="455"/>
    </location>
</feature>
<evidence type="ECO:0000313" key="3">
    <source>
        <dbReference type="EMBL" id="MBK0401352.1"/>
    </source>
</evidence>
<evidence type="ECO:0000256" key="1">
    <source>
        <dbReference type="SAM" id="SignalP"/>
    </source>
</evidence>
<sequence length="455" mass="50767">MKKLLLTFLAFLFFSISSSAQMLWDKIYGPPQSHAFLSRMILLSNGDYLLVGRQASPIYTTYAVRTDANGDTIWTRKYTPLGLAFYLVNDAVEDSDGNLILVGGGHTGNPNNYDGFILKLDAKGDTIWMKKTVTPQYDSYSEIIIGANNTCLVSAMVGGSNFLQKLHKDGTVIWSKSYAFSPGNIGGVNGLIKVANGYLIFIGSHYSIGRVRAVRIDENGFELFSYINKAWQIFDVAADQKNNFLVCGAGRLFKFNSQGDTLWSISPRVGNKMISIFSAKPTADGNYIALFDRNNGNDQDIGLMKVAPNGTVIKDTVLYRFRFTEYSSDIVVDANGDYVFAGWAQVTNGQNRFFLAKHRKWNQVIDIEEKKDEKELVSGTNLYPNPATTHATISNEDSLSGTFKLYDLQGKKIWQETVSNSTEKVIPLQSFSRGVYILKFYSEKGSNFTRKVVKQ</sequence>
<dbReference type="InterPro" id="IPR015943">
    <property type="entry name" value="WD40/YVTN_repeat-like_dom_sf"/>
</dbReference>
<dbReference type="InterPro" id="IPR026444">
    <property type="entry name" value="Secre_tail"/>
</dbReference>
<keyword evidence="1" id="KW-0732">Signal</keyword>
<dbReference type="Gene3D" id="2.130.10.10">
    <property type="entry name" value="YVTN repeat-like/Quinoprotein amine dehydrogenase"/>
    <property type="match status" value="1"/>
</dbReference>
<proteinExistence type="predicted"/>
<dbReference type="PANTHER" id="PTHR42754">
    <property type="entry name" value="ENDOGLUCANASE"/>
    <property type="match status" value="1"/>
</dbReference>
<reference evidence="3 4" key="1">
    <citation type="submission" date="2020-12" db="EMBL/GenBank/DDBJ databases">
        <title>Bacterial novel species Adhaeribacter sp. BT258 isolated from soil.</title>
        <authorList>
            <person name="Jung H.-Y."/>
        </authorList>
    </citation>
    <scope>NUCLEOTIDE SEQUENCE [LARGE SCALE GENOMIC DNA]</scope>
    <source>
        <strain evidence="3 4">BT258</strain>
    </source>
</reference>
<dbReference type="NCBIfam" id="TIGR04183">
    <property type="entry name" value="Por_Secre_tail"/>
    <property type="match status" value="1"/>
</dbReference>
<protein>
    <submittedName>
        <fullName evidence="3">T9SS type A sorting domain-containing protein</fullName>
    </submittedName>
</protein>
<feature type="domain" description="Secretion system C-terminal sorting" evidence="2">
    <location>
        <begin position="382"/>
        <end position="452"/>
    </location>
</feature>
<dbReference type="SUPFAM" id="SSF50998">
    <property type="entry name" value="Quinoprotein alcohol dehydrogenase-like"/>
    <property type="match status" value="1"/>
</dbReference>
<gene>
    <name evidence="3" type="ORF">I5M27_00040</name>
</gene>
<accession>A0ABS1BW76</accession>
<comment type="caution">
    <text evidence="3">The sequence shown here is derived from an EMBL/GenBank/DDBJ whole genome shotgun (WGS) entry which is preliminary data.</text>
</comment>